<evidence type="ECO:0000256" key="5">
    <source>
        <dbReference type="ARBA" id="ARBA00022448"/>
    </source>
</evidence>
<dbReference type="GO" id="GO:0005886">
    <property type="term" value="C:plasma membrane"/>
    <property type="evidence" value="ECO:0007669"/>
    <property type="project" value="UniProtKB-SubCell"/>
</dbReference>
<name>A0A159Z4D6_9RHOB</name>
<evidence type="ECO:0000259" key="11">
    <source>
        <dbReference type="PROSITE" id="PS50850"/>
    </source>
</evidence>
<comment type="similarity">
    <text evidence="4">Belongs to the major facilitator superfamily. TCR/Tet family.</text>
</comment>
<dbReference type="PATRIC" id="fig|1335048.3.peg.2923"/>
<dbReference type="GO" id="GO:0042910">
    <property type="term" value="F:xenobiotic transmembrane transporter activity"/>
    <property type="evidence" value="ECO:0007669"/>
    <property type="project" value="InterPro"/>
</dbReference>
<dbReference type="PANTHER" id="PTHR43124:SF3">
    <property type="entry name" value="CHLORAMPHENICOL EFFLUX PUMP RV0191"/>
    <property type="match status" value="1"/>
</dbReference>
<feature type="transmembrane region" description="Helical" evidence="10">
    <location>
        <begin position="15"/>
        <end position="36"/>
    </location>
</feature>
<comment type="similarity">
    <text evidence="3 10">Belongs to the major facilitator superfamily. Bcr/CmlA family.</text>
</comment>
<feature type="transmembrane region" description="Helical" evidence="10">
    <location>
        <begin position="307"/>
        <end position="324"/>
    </location>
</feature>
<evidence type="ECO:0000256" key="3">
    <source>
        <dbReference type="ARBA" id="ARBA00006236"/>
    </source>
</evidence>
<evidence type="ECO:0000256" key="10">
    <source>
        <dbReference type="RuleBase" id="RU365088"/>
    </source>
</evidence>
<feature type="transmembrane region" description="Helical" evidence="10">
    <location>
        <begin position="105"/>
        <end position="125"/>
    </location>
</feature>
<dbReference type="InterPro" id="IPR020846">
    <property type="entry name" value="MFS_dom"/>
</dbReference>
<evidence type="ECO:0000256" key="9">
    <source>
        <dbReference type="ARBA" id="ARBA00023136"/>
    </source>
</evidence>
<feature type="transmembrane region" description="Helical" evidence="10">
    <location>
        <begin position="80"/>
        <end position="99"/>
    </location>
</feature>
<dbReference type="SUPFAM" id="SSF103473">
    <property type="entry name" value="MFS general substrate transporter"/>
    <property type="match status" value="1"/>
</dbReference>
<evidence type="ECO:0000256" key="7">
    <source>
        <dbReference type="ARBA" id="ARBA00022692"/>
    </source>
</evidence>
<keyword evidence="5 10" id="KW-0813">Transport</keyword>
<dbReference type="PANTHER" id="PTHR43124">
    <property type="entry name" value="PURINE EFFLUX PUMP PBUE"/>
    <property type="match status" value="1"/>
</dbReference>
<feature type="transmembrane region" description="Helical" evidence="10">
    <location>
        <begin position="250"/>
        <end position="268"/>
    </location>
</feature>
<proteinExistence type="inferred from homology"/>
<dbReference type="Pfam" id="PF07690">
    <property type="entry name" value="MFS_1"/>
    <property type="match status" value="1"/>
</dbReference>
<comment type="function">
    <text evidence="1">Resistance to tetracycline by an active tetracycline efflux. This is an energy-dependent process that decreases the accumulation of the antibiotic in whole cells. This protein functions as a metal-tetracycline/H(+) antiporter.</text>
</comment>
<protein>
    <recommendedName>
        <fullName evidence="10">Bcr/CflA family efflux transporter</fullName>
    </recommendedName>
</protein>
<dbReference type="PRINTS" id="PR01035">
    <property type="entry name" value="TCRTETA"/>
</dbReference>
<dbReference type="RefSeq" id="WP_066814130.1">
    <property type="nucleotide sequence ID" value="NZ_CP012661.1"/>
</dbReference>
<feature type="transmembrane region" description="Helical" evidence="10">
    <location>
        <begin position="214"/>
        <end position="238"/>
    </location>
</feature>
<evidence type="ECO:0000256" key="2">
    <source>
        <dbReference type="ARBA" id="ARBA00004651"/>
    </source>
</evidence>
<evidence type="ECO:0000256" key="1">
    <source>
        <dbReference type="ARBA" id="ARBA00003279"/>
    </source>
</evidence>
<evidence type="ECO:0000256" key="4">
    <source>
        <dbReference type="ARBA" id="ARBA00007520"/>
    </source>
</evidence>
<accession>A0A159Z4D6</accession>
<dbReference type="InterPro" id="IPR005829">
    <property type="entry name" value="Sugar_transporter_CS"/>
</dbReference>
<dbReference type="EMBL" id="CP012661">
    <property type="protein sequence ID" value="AMY70047.1"/>
    <property type="molecule type" value="Genomic_DNA"/>
</dbReference>
<keyword evidence="7 10" id="KW-0812">Transmembrane</keyword>
<feature type="transmembrane region" description="Helical" evidence="10">
    <location>
        <begin position="137"/>
        <end position="159"/>
    </location>
</feature>
<dbReference type="InterPro" id="IPR004812">
    <property type="entry name" value="Efflux_drug-R_Bcr/CmlA"/>
</dbReference>
<evidence type="ECO:0000256" key="6">
    <source>
        <dbReference type="ARBA" id="ARBA00022475"/>
    </source>
</evidence>
<keyword evidence="10" id="KW-0997">Cell inner membrane</keyword>
<keyword evidence="13" id="KW-1185">Reference proteome</keyword>
<sequence>MTRARFLNRHTPPHIATLVLLSGLGALTMNIFLPSLPGMARDFGVEYGVMQLSVSAYLAVSAVVQLVIGPVSDRLGRRPVILAALSVFILATLGTLLAPTAAVFLGFRMMQAAVVTGLVLSRAVVRDMVPGPQAASMIGYVTMGMSLAPMLGPIAGGALDEAFGWRANFVALGLAGLLVLALVWADLGETGQRGSGSLADQARHYPELLGSRRFWGYALAATTSSGAFFAYIGGAPFVGAEVFHLSPSAVGYYFAAPAIGYALGNFLSGRYSVRRGMEPMVLAGAIVSTLPLGAALALDLAGLSHPMTFFPFVGLMALGNGLLLPNANAGMMSVRPELAGTASGLGGTMTIGGGAALAALAGALLSVESGATPLLMLMLISSAASIPSILWVMRRRKSLGI</sequence>
<organism evidence="12 13">
    <name type="scientific">Frigidibacter mobilis</name>
    <dbReference type="NCBI Taxonomy" id="1335048"/>
    <lineage>
        <taxon>Bacteria</taxon>
        <taxon>Pseudomonadati</taxon>
        <taxon>Pseudomonadota</taxon>
        <taxon>Alphaproteobacteria</taxon>
        <taxon>Rhodobacterales</taxon>
        <taxon>Paracoccaceae</taxon>
        <taxon>Frigidibacter</taxon>
    </lineage>
</organism>
<dbReference type="STRING" id="1335048.AKL17_2809"/>
<dbReference type="PROSITE" id="PS00216">
    <property type="entry name" value="SUGAR_TRANSPORT_1"/>
    <property type="match status" value="1"/>
</dbReference>
<evidence type="ECO:0000256" key="8">
    <source>
        <dbReference type="ARBA" id="ARBA00022989"/>
    </source>
</evidence>
<feature type="transmembrane region" description="Helical" evidence="10">
    <location>
        <begin position="165"/>
        <end position="185"/>
    </location>
</feature>
<feature type="transmembrane region" description="Helical" evidence="10">
    <location>
        <begin position="345"/>
        <end position="367"/>
    </location>
</feature>
<dbReference type="OrthoDB" id="9800416at2"/>
<dbReference type="Gene3D" id="1.20.1720.10">
    <property type="entry name" value="Multidrug resistance protein D"/>
    <property type="match status" value="1"/>
</dbReference>
<dbReference type="PROSITE" id="PS50850">
    <property type="entry name" value="MFS"/>
    <property type="match status" value="1"/>
</dbReference>
<keyword evidence="6" id="KW-1003">Cell membrane</keyword>
<reference evidence="12 13" key="1">
    <citation type="submission" date="2015-09" db="EMBL/GenBank/DDBJ databases">
        <title>Complete genome sequence of Defluviimonas alba cai42t isolated from an oilfield in Xinjiang.</title>
        <authorList>
            <person name="Geng S."/>
            <person name="Pan X."/>
            <person name="Wu X."/>
        </authorList>
    </citation>
    <scope>NUCLEOTIDE SEQUENCE [LARGE SCALE GENOMIC DNA]</scope>
    <source>
        <strain evidence="13">cai42</strain>
    </source>
</reference>
<dbReference type="InterPro" id="IPR050189">
    <property type="entry name" value="MFS_Efflux_Transporters"/>
</dbReference>
<dbReference type="NCBIfam" id="TIGR00710">
    <property type="entry name" value="efflux_Bcr_CflA"/>
    <property type="match status" value="1"/>
</dbReference>
<dbReference type="CDD" id="cd17320">
    <property type="entry name" value="MFS_MdfA_MDR_like"/>
    <property type="match status" value="1"/>
</dbReference>
<evidence type="ECO:0000313" key="12">
    <source>
        <dbReference type="EMBL" id="AMY70047.1"/>
    </source>
</evidence>
<dbReference type="Proteomes" id="UP000076128">
    <property type="component" value="Chromosome"/>
</dbReference>
<keyword evidence="9 10" id="KW-0472">Membrane</keyword>
<dbReference type="InterPro" id="IPR036259">
    <property type="entry name" value="MFS_trans_sf"/>
</dbReference>
<dbReference type="KEGG" id="daa:AKL17_2809"/>
<feature type="transmembrane region" description="Helical" evidence="10">
    <location>
        <begin position="48"/>
        <end position="68"/>
    </location>
</feature>
<evidence type="ECO:0000313" key="13">
    <source>
        <dbReference type="Proteomes" id="UP000076128"/>
    </source>
</evidence>
<dbReference type="InterPro" id="IPR001958">
    <property type="entry name" value="Tet-R_TetA/multi-R_MdtG-like"/>
</dbReference>
<feature type="transmembrane region" description="Helical" evidence="10">
    <location>
        <begin position="280"/>
        <end position="301"/>
    </location>
</feature>
<dbReference type="GO" id="GO:1990961">
    <property type="term" value="P:xenobiotic detoxification by transmembrane export across the plasma membrane"/>
    <property type="evidence" value="ECO:0007669"/>
    <property type="project" value="InterPro"/>
</dbReference>
<keyword evidence="8 10" id="KW-1133">Transmembrane helix</keyword>
<dbReference type="AlphaFoldDB" id="A0A159Z4D6"/>
<comment type="subcellular location">
    <subcellularLocation>
        <location evidence="10">Cell inner membrane</location>
        <topology evidence="10">Multi-pass membrane protein</topology>
    </subcellularLocation>
    <subcellularLocation>
        <location evidence="2">Cell membrane</location>
        <topology evidence="2">Multi-pass membrane protein</topology>
    </subcellularLocation>
</comment>
<feature type="domain" description="Major facilitator superfamily (MFS) profile" evidence="11">
    <location>
        <begin position="14"/>
        <end position="396"/>
    </location>
</feature>
<feature type="transmembrane region" description="Helical" evidence="10">
    <location>
        <begin position="373"/>
        <end position="393"/>
    </location>
</feature>
<dbReference type="InterPro" id="IPR011701">
    <property type="entry name" value="MFS"/>
</dbReference>
<gene>
    <name evidence="12" type="ORF">AKL17_2809</name>
</gene>